<name>A0ABT3Q0W9_9BACT</name>
<reference evidence="2 3" key="1">
    <citation type="submission" date="2021-11" db="EMBL/GenBank/DDBJ databases">
        <title>Aliifidinibius sp. nov., a new bacterium isolated from saline soil.</title>
        <authorList>
            <person name="Galisteo C."/>
            <person name="De La Haba R."/>
            <person name="Sanchez-Porro C."/>
            <person name="Ventosa A."/>
        </authorList>
    </citation>
    <scope>NUCLEOTIDE SEQUENCE [LARGE SCALE GENOMIC DNA]</scope>
    <source>
        <strain evidence="2 3">KACC 190600</strain>
    </source>
</reference>
<sequence length="86" mass="8992">MEVLDGTTIFWLLALGMVVGAVAKLAMYNTTIGLVPNVLSGIIGSIVVGSIMVAMDLPFGLVFAFLGSLGVVFIVNVFHVEGQKAH</sequence>
<accession>A0ABT3Q0W9</accession>
<dbReference type="Proteomes" id="UP001207337">
    <property type="component" value="Unassembled WGS sequence"/>
</dbReference>
<dbReference type="RefSeq" id="WP_265790637.1">
    <property type="nucleotide sequence ID" value="NZ_BAABRS010000003.1"/>
</dbReference>
<proteinExistence type="predicted"/>
<evidence type="ECO:0000313" key="3">
    <source>
        <dbReference type="Proteomes" id="UP001207337"/>
    </source>
</evidence>
<organism evidence="2 3">
    <name type="scientific">Fodinibius salicampi</name>
    <dbReference type="NCBI Taxonomy" id="1920655"/>
    <lineage>
        <taxon>Bacteria</taxon>
        <taxon>Pseudomonadati</taxon>
        <taxon>Balneolota</taxon>
        <taxon>Balneolia</taxon>
        <taxon>Balneolales</taxon>
        <taxon>Balneolaceae</taxon>
        <taxon>Fodinibius</taxon>
    </lineage>
</organism>
<comment type="caution">
    <text evidence="2">The sequence shown here is derived from an EMBL/GenBank/DDBJ whole genome shotgun (WGS) entry which is preliminary data.</text>
</comment>
<feature type="transmembrane region" description="Helical" evidence="1">
    <location>
        <begin position="34"/>
        <end position="55"/>
    </location>
</feature>
<keyword evidence="1" id="KW-0472">Membrane</keyword>
<keyword evidence="1" id="KW-1133">Transmembrane helix</keyword>
<keyword evidence="3" id="KW-1185">Reference proteome</keyword>
<gene>
    <name evidence="2" type="ORF">LQ318_12580</name>
</gene>
<feature type="transmembrane region" description="Helical" evidence="1">
    <location>
        <begin position="6"/>
        <end position="27"/>
    </location>
</feature>
<feature type="transmembrane region" description="Helical" evidence="1">
    <location>
        <begin position="61"/>
        <end position="80"/>
    </location>
</feature>
<protein>
    <recommendedName>
        <fullName evidence="4">GlsB/YeaQ/YmgE family stress response membrane protein</fullName>
    </recommendedName>
</protein>
<evidence type="ECO:0008006" key="4">
    <source>
        <dbReference type="Google" id="ProtNLM"/>
    </source>
</evidence>
<evidence type="ECO:0000313" key="2">
    <source>
        <dbReference type="EMBL" id="MCW9713740.1"/>
    </source>
</evidence>
<dbReference type="EMBL" id="JAJNDC010000003">
    <property type="protein sequence ID" value="MCW9713740.1"/>
    <property type="molecule type" value="Genomic_DNA"/>
</dbReference>
<evidence type="ECO:0000256" key="1">
    <source>
        <dbReference type="SAM" id="Phobius"/>
    </source>
</evidence>
<keyword evidence="1" id="KW-0812">Transmembrane</keyword>